<dbReference type="SUPFAM" id="SSF53474">
    <property type="entry name" value="alpha/beta-Hydrolases"/>
    <property type="match status" value="1"/>
</dbReference>
<evidence type="ECO:0000313" key="1">
    <source>
        <dbReference type="WBParaSite" id="SSTP_0001196200.1"/>
    </source>
</evidence>
<sequence length="353" mass="39521">MTEKNEKTDILNHLKEVEKNKMLNFKRSNDNMNKRNNFNLTPGDVNMNIFETTVTFLSDSNKNVSIKSIYQDSLCNGSSIGTVVAVHGCPGSHKDFKYIEPLLTKIGIRLVGLNFPGFGLTESHNHLKHTNTERVRFVEAMLKILNINEKIIFIGHSRGSENALKMAALFKEHTIGAILVNPVGIKIHRGMKPTFFISVGAALWKMSTGMQYIISPIVKILYKNIGMRINSSQEAGTSLITIDNTDCEGQLKYIDIVNESNIIIINAIGGKDQLIEYPVSIDFGERFKGNIFITEDPKSKLQNGDDMVNSIIGKIKEGYTKFSAIFPDDGHYVQKYKAVFIANSISAILRRQT</sequence>
<reference evidence="1" key="1">
    <citation type="submission" date="2015-08" db="UniProtKB">
        <authorList>
            <consortium name="WormBaseParasite"/>
        </authorList>
    </citation>
    <scope>IDENTIFICATION</scope>
</reference>
<dbReference type="AlphaFoldDB" id="A0A0K0ER78"/>
<proteinExistence type="predicted"/>
<name>A0A0K0ER78_STRER</name>
<protein>
    <submittedName>
        <fullName evidence="1">AB hydrolase-1 domain-containing protein</fullName>
    </submittedName>
</protein>
<dbReference type="PANTHER" id="PTHR47533">
    <property type="entry name" value="PROTEIN CBG21859"/>
    <property type="match status" value="1"/>
</dbReference>
<dbReference type="Gene3D" id="3.40.50.1820">
    <property type="entry name" value="alpha/beta hydrolase"/>
    <property type="match status" value="1"/>
</dbReference>
<dbReference type="Pfam" id="PF06342">
    <property type="entry name" value="DUF1057"/>
    <property type="match status" value="1"/>
</dbReference>
<accession>A0A0K0ER78</accession>
<dbReference type="InterPro" id="IPR010463">
    <property type="entry name" value="DUF1057"/>
</dbReference>
<dbReference type="ESTHER" id="strer-a0a0k0er78">
    <property type="family name" value="Duf_1057"/>
</dbReference>
<dbReference type="InterPro" id="IPR029058">
    <property type="entry name" value="AB_hydrolase_fold"/>
</dbReference>
<dbReference type="PANTHER" id="PTHR47533:SF6">
    <property type="entry name" value="PROTEIN CBG08091"/>
    <property type="match status" value="1"/>
</dbReference>
<organism evidence="1">
    <name type="scientific">Strongyloides stercoralis</name>
    <name type="common">Threadworm</name>
    <dbReference type="NCBI Taxonomy" id="6248"/>
    <lineage>
        <taxon>Eukaryota</taxon>
        <taxon>Metazoa</taxon>
        <taxon>Ecdysozoa</taxon>
        <taxon>Nematoda</taxon>
        <taxon>Chromadorea</taxon>
        <taxon>Rhabditida</taxon>
        <taxon>Tylenchina</taxon>
        <taxon>Panagrolaimomorpha</taxon>
        <taxon>Strongyloidoidea</taxon>
        <taxon>Strongyloididae</taxon>
        <taxon>Strongyloides</taxon>
    </lineage>
</organism>
<dbReference type="WBParaSite" id="SSTP_0001196200.1">
    <property type="protein sequence ID" value="SSTP_0001196200.1"/>
    <property type="gene ID" value="SSTP_0001196200"/>
</dbReference>